<evidence type="ECO:0000313" key="10">
    <source>
        <dbReference type="EMBL" id="CAF1445452.1"/>
    </source>
</evidence>
<dbReference type="OrthoDB" id="10032492at2759"/>
<keyword evidence="3 6" id="KW-0812">Transmembrane</keyword>
<evidence type="ECO:0000256" key="2">
    <source>
        <dbReference type="ARBA" id="ARBA00006565"/>
    </source>
</evidence>
<evidence type="ECO:0000256" key="4">
    <source>
        <dbReference type="ARBA" id="ARBA00022989"/>
    </source>
</evidence>
<dbReference type="PANTHER" id="PTHR21324:SF2">
    <property type="entry name" value="EG:22E5.9 PROTEIN"/>
    <property type="match status" value="1"/>
</dbReference>
<keyword evidence="4 6" id="KW-1133">Transmembrane helix</keyword>
<comment type="subcellular location">
    <subcellularLocation>
        <location evidence="1">Endomembrane system</location>
        <topology evidence="1">Multi-pass membrane protein</topology>
    </subcellularLocation>
</comment>
<comment type="similarity">
    <text evidence="2">Belongs to the DRAM/TMEM150 family.</text>
</comment>
<reference evidence="8" key="1">
    <citation type="submission" date="2021-02" db="EMBL/GenBank/DDBJ databases">
        <authorList>
            <person name="Nowell W R."/>
        </authorList>
    </citation>
    <scope>NUCLEOTIDE SEQUENCE</scope>
</reference>
<evidence type="ECO:0000256" key="1">
    <source>
        <dbReference type="ARBA" id="ARBA00004127"/>
    </source>
</evidence>
<dbReference type="PANTHER" id="PTHR21324">
    <property type="entry name" value="FASTING-INDUCIBLE INTEGRAL MEMBRANE PROTEIN TM6P1-RELATED"/>
    <property type="match status" value="1"/>
</dbReference>
<comment type="caution">
    <text evidence="8">The sequence shown here is derived from an EMBL/GenBank/DDBJ whole genome shotgun (WGS) entry which is preliminary data.</text>
</comment>
<evidence type="ECO:0000256" key="6">
    <source>
        <dbReference type="SAM" id="Phobius"/>
    </source>
</evidence>
<organism evidence="8 14">
    <name type="scientific">Adineta steineri</name>
    <dbReference type="NCBI Taxonomy" id="433720"/>
    <lineage>
        <taxon>Eukaryota</taxon>
        <taxon>Metazoa</taxon>
        <taxon>Spiralia</taxon>
        <taxon>Gnathifera</taxon>
        <taxon>Rotifera</taxon>
        <taxon>Eurotatoria</taxon>
        <taxon>Bdelloidea</taxon>
        <taxon>Adinetida</taxon>
        <taxon>Adinetidae</taxon>
        <taxon>Adineta</taxon>
    </lineage>
</organism>
<dbReference type="InterPro" id="IPR019402">
    <property type="entry name" value="CWH43_N"/>
</dbReference>
<dbReference type="GO" id="GO:0005886">
    <property type="term" value="C:plasma membrane"/>
    <property type="evidence" value="ECO:0007669"/>
    <property type="project" value="TreeGrafter"/>
</dbReference>
<evidence type="ECO:0000313" key="12">
    <source>
        <dbReference type="EMBL" id="CAF1631163.1"/>
    </source>
</evidence>
<gene>
    <name evidence="8" type="ORF">BJG266_LOCUS12032</name>
    <name evidence="11" type="ORF">BJG266_LOCUS40553</name>
    <name evidence="9" type="ORF">QVE165_LOCUS39891</name>
    <name evidence="10" type="ORF">QVE165_LOCUS39932</name>
    <name evidence="12" type="ORF">QVE165_LOCUS57428</name>
</gene>
<dbReference type="EMBL" id="CAJNOI010002018">
    <property type="protein sequence ID" value="CAF1453187.1"/>
    <property type="molecule type" value="Genomic_DNA"/>
</dbReference>
<evidence type="ECO:0000256" key="3">
    <source>
        <dbReference type="ARBA" id="ARBA00022692"/>
    </source>
</evidence>
<dbReference type="InterPro" id="IPR050911">
    <property type="entry name" value="DRAM/TMEM150_Autophagy_Mod"/>
</dbReference>
<dbReference type="EMBL" id="CAJNOM010000450">
    <property type="protein sequence ID" value="CAF1444881.1"/>
    <property type="molecule type" value="Genomic_DNA"/>
</dbReference>
<evidence type="ECO:0000313" key="11">
    <source>
        <dbReference type="EMBL" id="CAF1453187.1"/>
    </source>
</evidence>
<feature type="transmembrane region" description="Helical" evidence="6">
    <location>
        <begin position="166"/>
        <end position="189"/>
    </location>
</feature>
<proteinExistence type="inferred from homology"/>
<feature type="transmembrane region" description="Helical" evidence="6">
    <location>
        <begin position="131"/>
        <end position="154"/>
    </location>
</feature>
<dbReference type="EMBL" id="CAJNOM010002342">
    <property type="protein sequence ID" value="CAF1631163.1"/>
    <property type="molecule type" value="Genomic_DNA"/>
</dbReference>
<dbReference type="AlphaFoldDB" id="A0A814BMT7"/>
<protein>
    <recommendedName>
        <fullName evidence="7">CWH43-like N-terminal domain-containing protein</fullName>
    </recommendedName>
</protein>
<accession>A0A814BMT7</accession>
<dbReference type="GO" id="GO:0012505">
    <property type="term" value="C:endomembrane system"/>
    <property type="evidence" value="ECO:0007669"/>
    <property type="project" value="UniProtKB-SubCell"/>
</dbReference>
<feature type="transmembrane region" description="Helical" evidence="6">
    <location>
        <begin position="69"/>
        <end position="92"/>
    </location>
</feature>
<sequence>MPVGAISPSWRHVVYKFFGVLTSVLASLVWLATITALFGLWAADGFVRYQPGEGEIVYISNVGAEYKTVFIVGAALTGVFFVLTLIFTKLCFDSETRRRFKKGVSITSIIFGILASVSLLLLSIFDSNNYTALHYTFTGLFITCTLISGIFSTIYRFSRNELNLAVYIRVLFVSVVIPLAICFVIFSVIPRPSDQTQLVSVAASFEWTIALLFVLYLALFALDLILSG</sequence>
<dbReference type="Pfam" id="PF10277">
    <property type="entry name" value="Frag1"/>
    <property type="match status" value="1"/>
</dbReference>
<feature type="transmembrane region" description="Helical" evidence="6">
    <location>
        <begin position="104"/>
        <end position="125"/>
    </location>
</feature>
<evidence type="ECO:0000259" key="7">
    <source>
        <dbReference type="Pfam" id="PF10277"/>
    </source>
</evidence>
<keyword evidence="13" id="KW-1185">Reference proteome</keyword>
<keyword evidence="5 6" id="KW-0472">Membrane</keyword>
<evidence type="ECO:0000313" key="13">
    <source>
        <dbReference type="Proteomes" id="UP000663832"/>
    </source>
</evidence>
<evidence type="ECO:0000256" key="5">
    <source>
        <dbReference type="ARBA" id="ARBA00023136"/>
    </source>
</evidence>
<feature type="transmembrane region" description="Helical" evidence="6">
    <location>
        <begin position="17"/>
        <end position="43"/>
    </location>
</feature>
<feature type="transmembrane region" description="Helical" evidence="6">
    <location>
        <begin position="209"/>
        <end position="226"/>
    </location>
</feature>
<dbReference type="EMBL" id="CAJNOI010000045">
    <property type="protein sequence ID" value="CAF0929978.1"/>
    <property type="molecule type" value="Genomic_DNA"/>
</dbReference>
<name>A0A814BMT7_9BILA</name>
<evidence type="ECO:0000313" key="8">
    <source>
        <dbReference type="EMBL" id="CAF0929978.1"/>
    </source>
</evidence>
<dbReference type="Proteomes" id="UP000663877">
    <property type="component" value="Unassembled WGS sequence"/>
</dbReference>
<dbReference type="Proteomes" id="UP000663832">
    <property type="component" value="Unassembled WGS sequence"/>
</dbReference>
<evidence type="ECO:0000313" key="9">
    <source>
        <dbReference type="EMBL" id="CAF1444881.1"/>
    </source>
</evidence>
<evidence type="ECO:0000313" key="14">
    <source>
        <dbReference type="Proteomes" id="UP000663877"/>
    </source>
</evidence>
<dbReference type="EMBL" id="CAJNOM010000451">
    <property type="protein sequence ID" value="CAF1445452.1"/>
    <property type="molecule type" value="Genomic_DNA"/>
</dbReference>
<feature type="domain" description="CWH43-like N-terminal" evidence="7">
    <location>
        <begin position="23"/>
        <end position="224"/>
    </location>
</feature>